<dbReference type="STRING" id="228958.SAMN04488007_0016"/>
<accession>A0A1M6IHW7</accession>
<feature type="chain" id="PRO_5012183872" evidence="1">
    <location>
        <begin position="21"/>
        <end position="187"/>
    </location>
</feature>
<evidence type="ECO:0000313" key="3">
    <source>
        <dbReference type="EMBL" id="SHJ34017.1"/>
    </source>
</evidence>
<evidence type="ECO:0000259" key="2">
    <source>
        <dbReference type="PROSITE" id="PS51352"/>
    </source>
</evidence>
<sequence>MKLSFVLTTLLLSFFFNTFSQNTNQEVIIENQQPFLLGEITIGGLSTNSYNTWFKPNYENYESNQIQIDLFKDQLASYKILIFMGTWCGDSKREVPRFLKILESADYPMENLKIVALDHRKESYKKSPQGEEWGLNIRRVPTFIFYKNGREVNRIIETPITTLEDDILKIISEEEYIPNYASSLHFD</sequence>
<organism evidence="3 4">
    <name type="scientific">Maribacter aquivivus</name>
    <dbReference type="NCBI Taxonomy" id="228958"/>
    <lineage>
        <taxon>Bacteria</taxon>
        <taxon>Pseudomonadati</taxon>
        <taxon>Bacteroidota</taxon>
        <taxon>Flavobacteriia</taxon>
        <taxon>Flavobacteriales</taxon>
        <taxon>Flavobacteriaceae</taxon>
        <taxon>Maribacter</taxon>
    </lineage>
</organism>
<dbReference type="InterPro" id="IPR036249">
    <property type="entry name" value="Thioredoxin-like_sf"/>
</dbReference>
<dbReference type="Proteomes" id="UP000184314">
    <property type="component" value="Unassembled WGS sequence"/>
</dbReference>
<dbReference type="Gene3D" id="3.40.30.10">
    <property type="entry name" value="Glutaredoxin"/>
    <property type="match status" value="1"/>
</dbReference>
<evidence type="ECO:0000256" key="1">
    <source>
        <dbReference type="SAM" id="SignalP"/>
    </source>
</evidence>
<dbReference type="Pfam" id="PF14595">
    <property type="entry name" value="Thioredoxin_9"/>
    <property type="match status" value="1"/>
</dbReference>
<dbReference type="OrthoDB" id="6398367at2"/>
<dbReference type="SUPFAM" id="SSF52833">
    <property type="entry name" value="Thioredoxin-like"/>
    <property type="match status" value="1"/>
</dbReference>
<keyword evidence="4" id="KW-1185">Reference proteome</keyword>
<keyword evidence="1" id="KW-0732">Signal</keyword>
<protein>
    <submittedName>
        <fullName evidence="3">Thiol-disulfide isomerase or thioredoxin</fullName>
    </submittedName>
</protein>
<proteinExistence type="predicted"/>
<feature type="signal peptide" evidence="1">
    <location>
        <begin position="1"/>
        <end position="20"/>
    </location>
</feature>
<dbReference type="GO" id="GO:0016853">
    <property type="term" value="F:isomerase activity"/>
    <property type="evidence" value="ECO:0007669"/>
    <property type="project" value="UniProtKB-KW"/>
</dbReference>
<name>A0A1M6IHW7_9FLAO</name>
<dbReference type="InterPro" id="IPR013766">
    <property type="entry name" value="Thioredoxin_domain"/>
</dbReference>
<dbReference type="RefSeq" id="WP_073240343.1">
    <property type="nucleotide sequence ID" value="NZ_FQZX01000001.1"/>
</dbReference>
<feature type="domain" description="Thioredoxin" evidence="2">
    <location>
        <begin position="49"/>
        <end position="176"/>
    </location>
</feature>
<reference evidence="4" key="1">
    <citation type="submission" date="2016-11" db="EMBL/GenBank/DDBJ databases">
        <authorList>
            <person name="Varghese N."/>
            <person name="Submissions S."/>
        </authorList>
    </citation>
    <scope>NUCLEOTIDE SEQUENCE [LARGE SCALE GENOMIC DNA]</scope>
    <source>
        <strain evidence="4">DSM 16478</strain>
    </source>
</reference>
<gene>
    <name evidence="3" type="ORF">SAMN04488007_0016</name>
</gene>
<dbReference type="AlphaFoldDB" id="A0A1M6IHW7"/>
<dbReference type="CDD" id="cd02947">
    <property type="entry name" value="TRX_family"/>
    <property type="match status" value="1"/>
</dbReference>
<evidence type="ECO:0000313" key="4">
    <source>
        <dbReference type="Proteomes" id="UP000184314"/>
    </source>
</evidence>
<keyword evidence="3" id="KW-0413">Isomerase</keyword>
<dbReference type="PROSITE" id="PS51352">
    <property type="entry name" value="THIOREDOXIN_2"/>
    <property type="match status" value="1"/>
</dbReference>
<dbReference type="EMBL" id="FQZX01000001">
    <property type="protein sequence ID" value="SHJ34017.1"/>
    <property type="molecule type" value="Genomic_DNA"/>
</dbReference>